<reference evidence="5 6" key="1">
    <citation type="submission" date="2014-10" db="EMBL/GenBank/DDBJ databases">
        <authorList>
            <person name="Seo M.-J."/>
            <person name="Seok Y.J."/>
            <person name="Cha I.-T."/>
        </authorList>
    </citation>
    <scope>NUCLEOTIDE SEQUENCE [LARGE SCALE GENOMIC DNA]</scope>
    <source>
        <strain evidence="5 6">NEU</strain>
    </source>
</reference>
<dbReference type="InterPro" id="IPR052174">
    <property type="entry name" value="Flavoredoxin"/>
</dbReference>
<dbReference type="EMBL" id="JRYB01000001">
    <property type="protein sequence ID" value="OIJ40030.1"/>
    <property type="molecule type" value="Genomic_DNA"/>
</dbReference>
<dbReference type="Pfam" id="PF01613">
    <property type="entry name" value="Flavin_Reduct"/>
    <property type="match status" value="1"/>
</dbReference>
<gene>
    <name evidence="5" type="ORF">LO55_1002</name>
</gene>
<dbReference type="InterPro" id="IPR012349">
    <property type="entry name" value="Split_barrel_FMN-bd"/>
</dbReference>
<name>A0A1S2N5D6_9BURK</name>
<dbReference type="Gene3D" id="2.30.110.10">
    <property type="entry name" value="Electron Transport, Fmn-binding Protein, Chain A"/>
    <property type="match status" value="1"/>
</dbReference>
<proteinExistence type="inferred from homology"/>
<dbReference type="PANTHER" id="PTHR43567">
    <property type="entry name" value="FLAVOREDOXIN-RELATED-RELATED"/>
    <property type="match status" value="1"/>
</dbReference>
<evidence type="ECO:0000256" key="3">
    <source>
        <dbReference type="ARBA" id="ARBA00038054"/>
    </source>
</evidence>
<keyword evidence="2" id="KW-0285">Flavoprotein</keyword>
<evidence type="ECO:0000313" key="5">
    <source>
        <dbReference type="EMBL" id="OIJ40030.1"/>
    </source>
</evidence>
<evidence type="ECO:0000256" key="1">
    <source>
        <dbReference type="ARBA" id="ARBA00001917"/>
    </source>
</evidence>
<dbReference type="PANTHER" id="PTHR43567:SF1">
    <property type="entry name" value="FLAVOREDOXIN"/>
    <property type="match status" value="1"/>
</dbReference>
<evidence type="ECO:0000259" key="4">
    <source>
        <dbReference type="SMART" id="SM00903"/>
    </source>
</evidence>
<protein>
    <submittedName>
        <fullName evidence="5">Flavin reductase like domain protein</fullName>
    </submittedName>
</protein>
<comment type="caution">
    <text evidence="5">The sequence shown here is derived from an EMBL/GenBank/DDBJ whole genome shotgun (WGS) entry which is preliminary data.</text>
</comment>
<dbReference type="AlphaFoldDB" id="A0A1S2N5D6"/>
<evidence type="ECO:0000256" key="2">
    <source>
        <dbReference type="ARBA" id="ARBA00022630"/>
    </source>
</evidence>
<comment type="cofactor">
    <cofactor evidence="1">
        <name>FMN</name>
        <dbReference type="ChEBI" id="CHEBI:58210"/>
    </cofactor>
</comment>
<dbReference type="GO" id="GO:0016646">
    <property type="term" value="F:oxidoreductase activity, acting on the CH-NH group of donors, NAD or NADP as acceptor"/>
    <property type="evidence" value="ECO:0007669"/>
    <property type="project" value="UniProtKB-ARBA"/>
</dbReference>
<dbReference type="InterPro" id="IPR002563">
    <property type="entry name" value="Flavin_Rdtase-like_dom"/>
</dbReference>
<dbReference type="SUPFAM" id="SSF50475">
    <property type="entry name" value="FMN-binding split barrel"/>
    <property type="match status" value="1"/>
</dbReference>
<evidence type="ECO:0000313" key="6">
    <source>
        <dbReference type="Proteomes" id="UP000180246"/>
    </source>
</evidence>
<dbReference type="Proteomes" id="UP000180246">
    <property type="component" value="Unassembled WGS sequence"/>
</dbReference>
<dbReference type="RefSeq" id="WP_071360677.1">
    <property type="nucleotide sequence ID" value="NZ_JRYB01000001.1"/>
</dbReference>
<organism evidence="5 6">
    <name type="scientific">Massilia timonae</name>
    <dbReference type="NCBI Taxonomy" id="47229"/>
    <lineage>
        <taxon>Bacteria</taxon>
        <taxon>Pseudomonadati</taxon>
        <taxon>Pseudomonadota</taxon>
        <taxon>Betaproteobacteria</taxon>
        <taxon>Burkholderiales</taxon>
        <taxon>Oxalobacteraceae</taxon>
        <taxon>Telluria group</taxon>
        <taxon>Massilia</taxon>
    </lineage>
</organism>
<feature type="domain" description="Flavin reductase like" evidence="4">
    <location>
        <begin position="14"/>
        <end position="160"/>
    </location>
</feature>
<dbReference type="SMART" id="SM00903">
    <property type="entry name" value="Flavin_Reduct"/>
    <property type="match status" value="1"/>
</dbReference>
<accession>A0A1S2N5D6</accession>
<dbReference type="GO" id="GO:0010181">
    <property type="term" value="F:FMN binding"/>
    <property type="evidence" value="ECO:0007669"/>
    <property type="project" value="InterPro"/>
</dbReference>
<comment type="similarity">
    <text evidence="3">Belongs to the flavoredoxin family.</text>
</comment>
<sequence length="197" mass="21351">MTDRLPVPLDKAYRLMNHGPTVLVSSRHGEAINVMAAAWSMPLDFDPPKVAVVLDKSTLTRRMIEASGEFALMVPSRELAQLTLQVGSTTGREVDKFAAFGAGHWTGEQVGAPLLDGCLAWLECRLLPEPHIQETYDLFLGQVVAAWADPAVFHDGHWVTTEGGPKSIHYVAGGHFFELGEAFEASAELPQTSNNAG</sequence>